<keyword evidence="3" id="KW-1185">Reference proteome</keyword>
<evidence type="ECO:0000259" key="1">
    <source>
        <dbReference type="Pfam" id="PF05685"/>
    </source>
</evidence>
<keyword evidence="2" id="KW-0540">Nuclease</keyword>
<dbReference type="EMBL" id="JBHSLC010000045">
    <property type="protein sequence ID" value="MFC5357502.1"/>
    <property type="molecule type" value="Genomic_DNA"/>
</dbReference>
<keyword evidence="2" id="KW-0255">Endonuclease</keyword>
<name>A0ABW0G8U6_9PROT</name>
<sequence length="187" mass="21004">MRYTARMPNALRKLWISPQDYLAAERLSEVRHEYVDGEVFAMVGASRRHADIVANIGLAIRAAARRRGCDAYLNDVKVRVEPANAFYYPDVVATCAPGDDDPYVVHSPVLIVEVLSESTEAVDRREKRVNYQKIPSLREIVLVAQAERRVEIYRRQPDGWAAETVTGGDLLLESLDSLISLDDLYAG</sequence>
<dbReference type="Gene3D" id="3.90.1570.10">
    <property type="entry name" value="tt1808, chain A"/>
    <property type="match status" value="1"/>
</dbReference>
<reference evidence="3" key="1">
    <citation type="journal article" date="2019" name="Int. J. Syst. Evol. Microbiol.">
        <title>The Global Catalogue of Microorganisms (GCM) 10K type strain sequencing project: providing services to taxonomists for standard genome sequencing and annotation.</title>
        <authorList>
            <consortium name="The Broad Institute Genomics Platform"/>
            <consortium name="The Broad Institute Genome Sequencing Center for Infectious Disease"/>
            <person name="Wu L."/>
            <person name="Ma J."/>
        </authorList>
    </citation>
    <scope>NUCLEOTIDE SEQUENCE [LARGE SCALE GENOMIC DNA]</scope>
    <source>
        <strain evidence="3">CCUG 58760</strain>
    </source>
</reference>
<dbReference type="InterPro" id="IPR008538">
    <property type="entry name" value="Uma2"/>
</dbReference>
<dbReference type="CDD" id="cd06260">
    <property type="entry name" value="DUF820-like"/>
    <property type="match status" value="1"/>
</dbReference>
<protein>
    <submittedName>
        <fullName evidence="2">Uma2 family endonuclease</fullName>
    </submittedName>
</protein>
<dbReference type="RefSeq" id="WP_376997150.1">
    <property type="nucleotide sequence ID" value="NZ_JBHSLC010000045.1"/>
</dbReference>
<evidence type="ECO:0000313" key="3">
    <source>
        <dbReference type="Proteomes" id="UP001596166"/>
    </source>
</evidence>
<gene>
    <name evidence="2" type="ORF">ACFPMG_21040</name>
</gene>
<dbReference type="GO" id="GO:0004519">
    <property type="term" value="F:endonuclease activity"/>
    <property type="evidence" value="ECO:0007669"/>
    <property type="project" value="UniProtKB-KW"/>
</dbReference>
<keyword evidence="2" id="KW-0378">Hydrolase</keyword>
<dbReference type="InterPro" id="IPR011335">
    <property type="entry name" value="Restrct_endonuc-II-like"/>
</dbReference>
<dbReference type="InterPro" id="IPR012296">
    <property type="entry name" value="Nuclease_put_TT1808"/>
</dbReference>
<proteinExistence type="predicted"/>
<dbReference type="Proteomes" id="UP001596166">
    <property type="component" value="Unassembled WGS sequence"/>
</dbReference>
<evidence type="ECO:0000313" key="2">
    <source>
        <dbReference type="EMBL" id="MFC5357502.1"/>
    </source>
</evidence>
<dbReference type="SUPFAM" id="SSF52980">
    <property type="entry name" value="Restriction endonuclease-like"/>
    <property type="match status" value="1"/>
</dbReference>
<accession>A0ABW0G8U6</accession>
<comment type="caution">
    <text evidence="2">The sequence shown here is derived from an EMBL/GenBank/DDBJ whole genome shotgun (WGS) entry which is preliminary data.</text>
</comment>
<dbReference type="PANTHER" id="PTHR36558">
    <property type="entry name" value="GLR1098 PROTEIN"/>
    <property type="match status" value="1"/>
</dbReference>
<organism evidence="2 3">
    <name type="scientific">Azospirillum himalayense</name>
    <dbReference type="NCBI Taxonomy" id="654847"/>
    <lineage>
        <taxon>Bacteria</taxon>
        <taxon>Pseudomonadati</taxon>
        <taxon>Pseudomonadota</taxon>
        <taxon>Alphaproteobacteria</taxon>
        <taxon>Rhodospirillales</taxon>
        <taxon>Azospirillaceae</taxon>
        <taxon>Azospirillum</taxon>
    </lineage>
</organism>
<dbReference type="PANTHER" id="PTHR36558:SF1">
    <property type="entry name" value="RESTRICTION ENDONUCLEASE DOMAIN-CONTAINING PROTEIN-RELATED"/>
    <property type="match status" value="1"/>
</dbReference>
<dbReference type="Pfam" id="PF05685">
    <property type="entry name" value="Uma2"/>
    <property type="match status" value="1"/>
</dbReference>
<feature type="domain" description="Putative restriction endonuclease" evidence="1">
    <location>
        <begin position="19"/>
        <end position="172"/>
    </location>
</feature>